<feature type="compositionally biased region" description="Polar residues" evidence="1">
    <location>
        <begin position="182"/>
        <end position="201"/>
    </location>
</feature>
<feature type="compositionally biased region" description="Low complexity" evidence="1">
    <location>
        <begin position="585"/>
        <end position="611"/>
    </location>
</feature>
<feature type="region of interest" description="Disordered" evidence="1">
    <location>
        <begin position="447"/>
        <end position="677"/>
    </location>
</feature>
<feature type="compositionally biased region" description="Polar residues" evidence="1">
    <location>
        <begin position="726"/>
        <end position="739"/>
    </location>
</feature>
<keyword evidence="3" id="KW-1185">Reference proteome</keyword>
<feature type="compositionally biased region" description="Polar residues" evidence="1">
    <location>
        <begin position="973"/>
        <end position="985"/>
    </location>
</feature>
<feature type="region of interest" description="Disordered" evidence="1">
    <location>
        <begin position="122"/>
        <end position="239"/>
    </location>
</feature>
<feature type="compositionally biased region" description="Polar residues" evidence="1">
    <location>
        <begin position="384"/>
        <end position="394"/>
    </location>
</feature>
<dbReference type="EMBL" id="JARBDR010000128">
    <property type="protein sequence ID" value="KAJ8321206.1"/>
    <property type="molecule type" value="Genomic_DNA"/>
</dbReference>
<dbReference type="Gene3D" id="3.10.490.10">
    <property type="entry name" value="Gamma-glutamyl cyclotransferase-like"/>
    <property type="match status" value="1"/>
</dbReference>
<feature type="compositionally biased region" description="Basic and acidic residues" evidence="1">
    <location>
        <begin position="521"/>
        <end position="535"/>
    </location>
</feature>
<feature type="compositionally biased region" description="Gly residues" evidence="1">
    <location>
        <begin position="575"/>
        <end position="584"/>
    </location>
</feature>
<feature type="compositionally biased region" description="Low complexity" evidence="1">
    <location>
        <begin position="641"/>
        <end position="666"/>
    </location>
</feature>
<feature type="region of interest" description="Disordered" evidence="1">
    <location>
        <begin position="374"/>
        <end position="425"/>
    </location>
</feature>
<evidence type="ECO:0008006" key="4">
    <source>
        <dbReference type="Google" id="ProtNLM"/>
    </source>
</evidence>
<comment type="caution">
    <text evidence="2">The sequence shown here is derived from an EMBL/GenBank/DDBJ whole genome shotgun (WGS) entry which is preliminary data.</text>
</comment>
<feature type="compositionally biased region" description="Basic residues" evidence="1">
    <location>
        <begin position="202"/>
        <end position="218"/>
    </location>
</feature>
<sequence>MTISLRQIMEIERTRRQLSPASTLQEVAHETSPRLDQYLDSYLAIEADPDLMLEIDFILASQARNASASTKRTISDSWKSTDRIRTYTPVKSRGRPIKPHENEPFLSVDALSLDRLQDSAAGSALSTQSYQKGRSPSVTGTRIGSAHRSPYSCSPTLPPRKVPRKSASAPVRRSTNKREQSSKNTGRYTPGSTIYTSPNKSQNRKVNHHIRSPFKHAVNRPSMTPDGTNTPPTTPAQELKERTALATYHMGKIMSRERQERSKTPTGKLLKGKLKPLEPVVIEGPSIKQCRGIVSDIRSYAASPSRTLSRRRNLIQNIPNVHEYLYERPQTVESIHRTSAASSVDENRDNMIKGDYPEIETDRTDKASYADTEETVPFVPPGSRATTSPATQLDSQRKEISSRGTNDGDPRMFMTEIGSKKNRPELEDMSTNLNEKLKLADLKNGANNNEHLIGEDHRPHTANTDGRHVSPTSSRPHTAGEITGKTKSVRFADDSKAEVAETTKSKAAKDMKNAQIIEQQNRGEPRSSTSEEKNVENVGNEGEEEKKTSSKVSCKPNDMKQSSRKKDDGNDGDPSPGGFGGGSSSGCANSVAGANNNNTNTTPPQNNKTSSADNNGTEKNAKQSTFKSEKSTSDLLITGTLCPQSPRSRSLSPLRTVTRPSSTPTTCDRISRSTRKTPTLQIHSVVHGDGIHTVIGSDCQSHRSRSPSPVRNFQSVSPQRSRKQQNKTTKACTKPSKTNKLVRPSSANLGGRGDKMRYSKSTFTKSLLMEKSASEECLESKKSKVYFEGENPPHSSIFMETGDGSNVQLKENTALTFEDIEAELNAIKDNIIEKRQFEDAVEVDIESYSDSNDSGTVKFDEDIFEEEIETISSEYIEKETWRDYTDLLDVYRKKCMEVSEKCGEMSEWLTSPRKLFRDRPKSATSRHSGLVSRRRSSTSGIGSTLQETIPSGSVHYINENKQVLQRTVSDTTISDSGCSTGNHSDSTLKNEEPINGYNQRSVPDIKINHVIEIDKKNDVSGKIIEFSYKIPPGNKTIDTNSADSFNKCGIELDDKPLLEMVCDELSDVYKNNVETQQKSNVESVKDPLKVVATAKKMSKPKPNKNQKNNGPIAPFAPVCFKINARPPTGYMYYFAYGTDMNPARLSTYIRRDVKRFWGLLFGFQMVFNKKGADIEAGGFANIEFNPFFSTEGCIYAITSQELELLDKHVGYPEHYEHLVLPVWLMNSSDPDEYSVAQYCVPAVTYIAQEQWIANEGEHLNCDYTLSQCVKSSDLLTKPYRDHMISMNSPIREHVVSA</sequence>
<dbReference type="InterPro" id="IPR013024">
    <property type="entry name" value="GGCT-like"/>
</dbReference>
<feature type="compositionally biased region" description="Polar residues" evidence="1">
    <location>
        <begin position="124"/>
        <end position="142"/>
    </location>
</feature>
<proteinExistence type="predicted"/>
<evidence type="ECO:0000313" key="3">
    <source>
        <dbReference type="Proteomes" id="UP001217089"/>
    </source>
</evidence>
<feature type="compositionally biased region" description="Basic and acidic residues" evidence="1">
    <location>
        <begin position="490"/>
        <end position="512"/>
    </location>
</feature>
<feature type="region of interest" description="Disordered" evidence="1">
    <location>
        <begin position="696"/>
        <end position="756"/>
    </location>
</feature>
<evidence type="ECO:0000256" key="1">
    <source>
        <dbReference type="SAM" id="MobiDB-lite"/>
    </source>
</evidence>
<dbReference type="SUPFAM" id="SSF110857">
    <property type="entry name" value="Gamma-glutamyl cyclotransferase-like"/>
    <property type="match status" value="1"/>
</dbReference>
<name>A0ABQ9FYM7_TEGGR</name>
<evidence type="ECO:0000313" key="2">
    <source>
        <dbReference type="EMBL" id="KAJ8321206.1"/>
    </source>
</evidence>
<feature type="compositionally biased region" description="Basic and acidic residues" evidence="1">
    <location>
        <begin position="395"/>
        <end position="410"/>
    </location>
</feature>
<reference evidence="2 3" key="1">
    <citation type="submission" date="2022-12" db="EMBL/GenBank/DDBJ databases">
        <title>Chromosome-level genome of Tegillarca granosa.</title>
        <authorList>
            <person name="Kim J."/>
        </authorList>
    </citation>
    <scope>NUCLEOTIDE SEQUENCE [LARGE SCALE GENOMIC DNA]</scope>
    <source>
        <strain evidence="2">Teg-2019</strain>
        <tissue evidence="2">Adductor muscle</tissue>
    </source>
</reference>
<protein>
    <recommendedName>
        <fullName evidence="4">Gamma-glutamylcyclotransferase</fullName>
    </recommendedName>
</protein>
<feature type="region of interest" description="Disordered" evidence="1">
    <location>
        <begin position="973"/>
        <end position="999"/>
    </location>
</feature>
<feature type="region of interest" description="Disordered" evidence="1">
    <location>
        <begin position="918"/>
        <end position="947"/>
    </location>
</feature>
<accession>A0ABQ9FYM7</accession>
<feature type="compositionally biased region" description="Polar residues" evidence="1">
    <location>
        <begin position="706"/>
        <end position="719"/>
    </location>
</feature>
<organism evidence="2 3">
    <name type="scientific">Tegillarca granosa</name>
    <name type="common">Malaysian cockle</name>
    <name type="synonym">Anadara granosa</name>
    <dbReference type="NCBI Taxonomy" id="220873"/>
    <lineage>
        <taxon>Eukaryota</taxon>
        <taxon>Metazoa</taxon>
        <taxon>Spiralia</taxon>
        <taxon>Lophotrochozoa</taxon>
        <taxon>Mollusca</taxon>
        <taxon>Bivalvia</taxon>
        <taxon>Autobranchia</taxon>
        <taxon>Pteriomorphia</taxon>
        <taxon>Arcoida</taxon>
        <taxon>Arcoidea</taxon>
        <taxon>Arcidae</taxon>
        <taxon>Tegillarca</taxon>
    </lineage>
</organism>
<feature type="compositionally biased region" description="Polar residues" evidence="1">
    <location>
        <begin position="612"/>
        <end position="626"/>
    </location>
</feature>
<gene>
    <name evidence="2" type="ORF">KUTeg_001248</name>
</gene>
<dbReference type="CDD" id="cd06661">
    <property type="entry name" value="GGCT_like"/>
    <property type="match status" value="1"/>
</dbReference>
<dbReference type="InterPro" id="IPR036568">
    <property type="entry name" value="GGCT-like_sf"/>
</dbReference>
<dbReference type="Proteomes" id="UP001217089">
    <property type="component" value="Unassembled WGS sequence"/>
</dbReference>